<organism evidence="5">
    <name type="scientific">Schistosoma mansoni</name>
    <name type="common">Blood fluke</name>
    <dbReference type="NCBI Taxonomy" id="6183"/>
    <lineage>
        <taxon>Eukaryota</taxon>
        <taxon>Metazoa</taxon>
        <taxon>Spiralia</taxon>
        <taxon>Lophotrochozoa</taxon>
        <taxon>Platyhelminthes</taxon>
        <taxon>Trematoda</taxon>
        <taxon>Digenea</taxon>
        <taxon>Strigeidida</taxon>
        <taxon>Schistosomatoidea</taxon>
        <taxon>Schistosomatidae</taxon>
        <taxon>Schistosoma</taxon>
    </lineage>
</organism>
<evidence type="ECO:0000313" key="5">
    <source>
        <dbReference type="WBParaSite" id="Smp_246170.1"/>
    </source>
</evidence>
<dbReference type="STRING" id="6183.A0A5K4F2E9"/>
<keyword evidence="4" id="KW-0812">Transmembrane</keyword>
<feature type="region of interest" description="Disordered" evidence="3">
    <location>
        <begin position="710"/>
        <end position="735"/>
    </location>
</feature>
<protein>
    <submittedName>
        <fullName evidence="5">Uncharacterized protein</fullName>
    </submittedName>
</protein>
<dbReference type="SUPFAM" id="SSF52058">
    <property type="entry name" value="L domain-like"/>
    <property type="match status" value="1"/>
</dbReference>
<feature type="region of interest" description="Disordered" evidence="3">
    <location>
        <begin position="831"/>
        <end position="850"/>
    </location>
</feature>
<keyword evidence="2" id="KW-0677">Repeat</keyword>
<dbReference type="InParanoid" id="A0A5K4F2E9"/>
<accession>A0A5K4F2E9</accession>
<feature type="compositionally biased region" description="Basic residues" evidence="3">
    <location>
        <begin position="714"/>
        <end position="731"/>
    </location>
</feature>
<feature type="transmembrane region" description="Helical" evidence="4">
    <location>
        <begin position="563"/>
        <end position="588"/>
    </location>
</feature>
<evidence type="ECO:0000256" key="2">
    <source>
        <dbReference type="ARBA" id="ARBA00022737"/>
    </source>
</evidence>
<dbReference type="InterPro" id="IPR001611">
    <property type="entry name" value="Leu-rich_rpt"/>
</dbReference>
<dbReference type="PANTHER" id="PTHR24366">
    <property type="entry name" value="IG(IMMUNOGLOBULIN) AND LRR(LEUCINE RICH REPEAT) DOMAINS"/>
    <property type="match status" value="1"/>
</dbReference>
<dbReference type="Pfam" id="PF13855">
    <property type="entry name" value="LRR_8"/>
    <property type="match status" value="1"/>
</dbReference>
<reference evidence="5" key="1">
    <citation type="submission" date="2019-11" db="UniProtKB">
        <authorList>
            <consortium name="WormBaseParasite"/>
        </authorList>
    </citation>
    <scope>IDENTIFICATION</scope>
    <source>
        <strain evidence="5">Puerto Rican</strain>
    </source>
</reference>
<evidence type="ECO:0000256" key="3">
    <source>
        <dbReference type="SAM" id="MobiDB-lite"/>
    </source>
</evidence>
<dbReference type="Gene3D" id="3.80.10.10">
    <property type="entry name" value="Ribonuclease Inhibitor"/>
    <property type="match status" value="1"/>
</dbReference>
<dbReference type="AlphaFoldDB" id="A0A5K4F2E9"/>
<sequence length="850" mass="96533">MWSFFIQFIKILQLKEYILYLIFIPWTIAQSSNCLSGCKCSINSNDGNGFNTIAVICCLINQTRLSHLVGNDYPFDIKHCGYDLINHHYDPIHNKMIIWPNHTLCLSLWRQLKIQLTENSWPSLISSSHSKLHIQSKCMIELERLAIVGQLNVYDGFIQLDTNQFRNHIFPTTTTTSTTTRTISNDGGALKLRRFTIEQTSLHSISQGFFDEIGANHLIDLEIRRNINLTEHGLGIGWLANLKHLQSLDLSLNHLYQINLASWGLPKHYSSLHNLDLSGNYLIHLKDQTFIRLPNLIYLNLANNYLTTLSLNVFQGLSHLKVLDLQGNQLRMYSLIVTMPNLNIILPQLKQLILSRNPLAVIPTSNVISNISNHSSSSLKWWFTNSCPKLMTTLYLENIGLVKYNRNQSNSLQLPIINWEYCNSLTDIYLTYNDDWLKCIDHQWLNGINNGSNVHPKFRIHPSTLELCPNHNVMVTKSDQLTNAISSTTTGTTTTTTTTTKDGGGDDTSLLGITHVRTTSISIHSVYWPVSNQDNVHAQNIHNQNQKNTMIGSNINPPSINSWIILCIIVFLIFVVFFTIVFAIMYCIRYLNNRLNKQISYTSDMMTNGLHHHEQQPLQKTHLTPDFSTYKPSINMDTSSRILSPYSFNCMELNKANQLFHYTNFHPMCNSCFSLKRHAVTQPVSPADSGLEDSTPLTLQQTRHIFPSIDRRSIRSSRRSRHQHQHHHNHRPFLDTKFTRCPSTSVSSSLLLLQHSPNHHIREMSYGWPIPINLSSNRVNAATSTDDVSIGPASTSVDTGEDACSSTPSDKAIIVNLCQESMQQNTTTATITTTNNNSNDNNNNSNNNND</sequence>
<keyword evidence="4" id="KW-1133">Transmembrane helix</keyword>
<keyword evidence="4" id="KW-0472">Membrane</keyword>
<name>A0A5K4F2E9_SCHMA</name>
<evidence type="ECO:0000256" key="1">
    <source>
        <dbReference type="ARBA" id="ARBA00022614"/>
    </source>
</evidence>
<feature type="region of interest" description="Disordered" evidence="3">
    <location>
        <begin position="785"/>
        <end position="804"/>
    </location>
</feature>
<dbReference type="SMART" id="SM00369">
    <property type="entry name" value="LRR_TYP"/>
    <property type="match status" value="5"/>
</dbReference>
<dbReference type="WBParaSite" id="Smp_246170.1">
    <property type="protein sequence ID" value="Smp_246170.1"/>
    <property type="gene ID" value="Smp_246170"/>
</dbReference>
<keyword evidence="1" id="KW-0433">Leucine-rich repeat</keyword>
<dbReference type="InterPro" id="IPR003591">
    <property type="entry name" value="Leu-rich_rpt_typical-subtyp"/>
</dbReference>
<proteinExistence type="predicted"/>
<evidence type="ECO:0000256" key="4">
    <source>
        <dbReference type="SAM" id="Phobius"/>
    </source>
</evidence>
<dbReference type="InterPro" id="IPR032675">
    <property type="entry name" value="LRR_dom_sf"/>
</dbReference>